<dbReference type="GeneID" id="100761152"/>
<dbReference type="OrthoDB" id="8926414at2759"/>
<dbReference type="Proteomes" id="UP000694386">
    <property type="component" value="Unplaced"/>
</dbReference>
<evidence type="ECO:0000256" key="11">
    <source>
        <dbReference type="ARBA" id="ARBA00033013"/>
    </source>
</evidence>
<feature type="region of interest" description="Disordered" evidence="12">
    <location>
        <begin position="294"/>
        <end position="445"/>
    </location>
</feature>
<name>A0A8C2QCY7_CRIGR</name>
<evidence type="ECO:0000256" key="5">
    <source>
        <dbReference type="ARBA" id="ARBA00022553"/>
    </source>
</evidence>
<dbReference type="Ensembl" id="ENSCGRT00001003217.1">
    <property type="protein sequence ID" value="ENSCGRP00001002440.1"/>
    <property type="gene ID" value="ENSCGRG00001002654.1"/>
</dbReference>
<feature type="compositionally biased region" description="Polar residues" evidence="12">
    <location>
        <begin position="21"/>
        <end position="37"/>
    </location>
</feature>
<evidence type="ECO:0000256" key="8">
    <source>
        <dbReference type="ARBA" id="ARBA00022737"/>
    </source>
</evidence>
<proteinExistence type="inferred from homology"/>
<dbReference type="GO" id="GO:1990709">
    <property type="term" value="P:presynaptic active zone organization"/>
    <property type="evidence" value="ECO:0007669"/>
    <property type="project" value="Ensembl"/>
</dbReference>
<evidence type="ECO:0000256" key="1">
    <source>
        <dbReference type="ARBA" id="ARBA00002637"/>
    </source>
</evidence>
<feature type="compositionally biased region" description="Basic and acidic residues" evidence="12">
    <location>
        <begin position="397"/>
        <end position="411"/>
    </location>
</feature>
<dbReference type="GO" id="GO:0016020">
    <property type="term" value="C:membrane"/>
    <property type="evidence" value="ECO:0007669"/>
    <property type="project" value="Ensembl"/>
</dbReference>
<dbReference type="AlphaFoldDB" id="A0A8C2QCY7"/>
<dbReference type="RefSeq" id="XP_007638925.1">
    <property type="nucleotide sequence ID" value="XM_007640735.4"/>
</dbReference>
<dbReference type="InterPro" id="IPR026998">
    <property type="entry name" value="Calpastatin"/>
</dbReference>
<dbReference type="PANTHER" id="PTHR10077">
    <property type="entry name" value="CALPASTATIN"/>
    <property type="match status" value="1"/>
</dbReference>
<reference evidence="13" key="2">
    <citation type="submission" date="2025-09" db="UniProtKB">
        <authorList>
            <consortium name="Ensembl"/>
        </authorList>
    </citation>
    <scope>IDENTIFICATION</scope>
</reference>
<feature type="compositionally biased region" description="Basic and acidic residues" evidence="12">
    <location>
        <begin position="113"/>
        <end position="142"/>
    </location>
</feature>
<dbReference type="SMR" id="A0A8C2QCY7"/>
<keyword evidence="7" id="KW-0789">Thiol protease inhibitor</keyword>
<comment type="similarity">
    <text evidence="2">Belongs to the protease inhibitor I27 (calpastatin) family.</text>
</comment>
<feature type="compositionally biased region" description="Basic and acidic residues" evidence="12">
    <location>
        <begin position="641"/>
        <end position="650"/>
    </location>
</feature>
<evidence type="ECO:0000313" key="14">
    <source>
        <dbReference type="Proteomes" id="UP000694386"/>
    </source>
</evidence>
<evidence type="ECO:0000256" key="6">
    <source>
        <dbReference type="ARBA" id="ARBA00022690"/>
    </source>
</evidence>
<dbReference type="GO" id="GO:2000675">
    <property type="term" value="P:negative regulation of type B pancreatic cell apoptotic process"/>
    <property type="evidence" value="ECO:0007669"/>
    <property type="project" value="Ensembl"/>
</dbReference>
<evidence type="ECO:0000256" key="9">
    <source>
        <dbReference type="ARBA" id="ARBA00022843"/>
    </source>
</evidence>
<evidence type="ECO:0000256" key="10">
    <source>
        <dbReference type="ARBA" id="ARBA00022990"/>
    </source>
</evidence>
<feature type="compositionally biased region" description="Basic and acidic residues" evidence="12">
    <location>
        <begin position="770"/>
        <end position="791"/>
    </location>
</feature>
<evidence type="ECO:0000256" key="4">
    <source>
        <dbReference type="ARBA" id="ARBA00022499"/>
    </source>
</evidence>
<keyword evidence="10" id="KW-0007">Acetylation</keyword>
<reference evidence="13" key="1">
    <citation type="submission" date="2025-08" db="UniProtKB">
        <authorList>
            <consortium name="Ensembl"/>
        </authorList>
    </citation>
    <scope>IDENTIFICATION</scope>
</reference>
<feature type="region of interest" description="Disordered" evidence="12">
    <location>
        <begin position="457"/>
        <end position="584"/>
    </location>
</feature>
<feature type="compositionally biased region" description="Basic and acidic residues" evidence="12">
    <location>
        <begin position="38"/>
        <end position="49"/>
    </location>
</feature>
<feature type="region of interest" description="Disordered" evidence="12">
    <location>
        <begin position="623"/>
        <end position="791"/>
    </location>
</feature>
<dbReference type="GO" id="GO:0010859">
    <property type="term" value="F:calcium-dependent cysteine-type endopeptidase inhibitor activity"/>
    <property type="evidence" value="ECO:0007669"/>
    <property type="project" value="Ensembl"/>
</dbReference>
<gene>
    <name evidence="13" type="primary">Cast</name>
</gene>
<accession>A0A8C2QCY7</accession>
<feature type="compositionally biased region" description="Basic and acidic residues" evidence="12">
    <location>
        <begin position="524"/>
        <end position="583"/>
    </location>
</feature>
<keyword evidence="8" id="KW-0677">Repeat</keyword>
<feature type="compositionally biased region" description="Polar residues" evidence="12">
    <location>
        <begin position="66"/>
        <end position="88"/>
    </location>
</feature>
<dbReference type="GO" id="GO:0005829">
    <property type="term" value="C:cytosol"/>
    <property type="evidence" value="ECO:0007669"/>
    <property type="project" value="Ensembl"/>
</dbReference>
<feature type="compositionally biased region" description="Low complexity" evidence="12">
    <location>
        <begin position="187"/>
        <end position="205"/>
    </location>
</feature>
<protein>
    <recommendedName>
        <fullName evidence="3">Calpastatin</fullName>
    </recommendedName>
    <alternativeName>
        <fullName evidence="11">Calpain inhibitor</fullName>
    </alternativeName>
</protein>
<feature type="compositionally biased region" description="Basic and acidic residues" evidence="12">
    <location>
        <begin position="162"/>
        <end position="184"/>
    </location>
</feature>
<dbReference type="CTD" id="831"/>
<feature type="compositionally biased region" description="Polar residues" evidence="12">
    <location>
        <begin position="736"/>
        <end position="749"/>
    </location>
</feature>
<comment type="function">
    <text evidence="1">Specific inhibition of calpain (calcium-dependent cysteine protease). Plays a key role in postmortem tenderization of meat and have been proposed to be involved in muscle protein degradation in living tissue.</text>
</comment>
<keyword evidence="4" id="KW-1017">Isopeptide bond</keyword>
<feature type="compositionally biased region" description="Acidic residues" evidence="12">
    <location>
        <begin position="240"/>
        <end position="252"/>
    </location>
</feature>
<feature type="compositionally biased region" description="Polar residues" evidence="12">
    <location>
        <begin position="321"/>
        <end position="331"/>
    </location>
</feature>
<evidence type="ECO:0000256" key="12">
    <source>
        <dbReference type="SAM" id="MobiDB-lite"/>
    </source>
</evidence>
<feature type="region of interest" description="Disordered" evidence="12">
    <location>
        <begin position="1"/>
        <end position="268"/>
    </location>
</feature>
<feature type="compositionally biased region" description="Basic and acidic residues" evidence="12">
    <location>
        <begin position="426"/>
        <end position="445"/>
    </location>
</feature>
<evidence type="ECO:0000256" key="2">
    <source>
        <dbReference type="ARBA" id="ARBA00009487"/>
    </source>
</evidence>
<dbReference type="GO" id="GO:0005783">
    <property type="term" value="C:endoplasmic reticulum"/>
    <property type="evidence" value="ECO:0007669"/>
    <property type="project" value="Ensembl"/>
</dbReference>
<organism evidence="13 14">
    <name type="scientific">Cricetulus griseus</name>
    <name type="common">Chinese hamster</name>
    <name type="synonym">Cricetulus barabensis griseus</name>
    <dbReference type="NCBI Taxonomy" id="10029"/>
    <lineage>
        <taxon>Eukaryota</taxon>
        <taxon>Metazoa</taxon>
        <taxon>Chordata</taxon>
        <taxon>Craniata</taxon>
        <taxon>Vertebrata</taxon>
        <taxon>Euteleostomi</taxon>
        <taxon>Mammalia</taxon>
        <taxon>Eutheria</taxon>
        <taxon>Euarchontoglires</taxon>
        <taxon>Glires</taxon>
        <taxon>Rodentia</taxon>
        <taxon>Myomorpha</taxon>
        <taxon>Muroidea</taxon>
        <taxon>Cricetidae</taxon>
        <taxon>Cricetinae</taxon>
        <taxon>Cricetulus</taxon>
    </lineage>
</organism>
<feature type="compositionally biased region" description="Polar residues" evidence="12">
    <location>
        <begin position="372"/>
        <end position="383"/>
    </location>
</feature>
<feature type="compositionally biased region" description="Basic and acidic residues" evidence="12">
    <location>
        <begin position="660"/>
        <end position="716"/>
    </location>
</feature>
<keyword evidence="9" id="KW-0832">Ubl conjugation</keyword>
<dbReference type="Pfam" id="PF00748">
    <property type="entry name" value="Calpain_inhib"/>
    <property type="match status" value="3"/>
</dbReference>
<dbReference type="OMA" id="MCTIQSA"/>
<keyword evidence="5" id="KW-0597">Phosphoprotein</keyword>
<evidence type="ECO:0000256" key="3">
    <source>
        <dbReference type="ARBA" id="ARBA00017619"/>
    </source>
</evidence>
<keyword evidence="6" id="KW-0646">Protease inhibitor</keyword>
<evidence type="ECO:0000256" key="7">
    <source>
        <dbReference type="ARBA" id="ARBA00022704"/>
    </source>
</evidence>
<dbReference type="PANTHER" id="PTHR10077:SF0">
    <property type="entry name" value="CALPASTATIN"/>
    <property type="match status" value="1"/>
</dbReference>
<dbReference type="InterPro" id="IPR001259">
    <property type="entry name" value="Prot_inh_calpain"/>
</dbReference>
<sequence length="791" mass="85264">MSQSGPKSAASPRSRHVAAASHTQEQVNEKNTGSSLRSGEKKGSDEKKAAILGSSQPSRAHAGGAATTTKVPASSAATSKFPSMSTTEAKAIPVCKMEGPHPPDKKRHRKQAMKTESEKSQSNKPSVAHEKKSQERKPKESSEPPNLPSHASDAGSKHAHKEKAVSKSNEKMVSEKSAEPKTKSQDAPVAAGESVVSSVSVAAASDKADGKKKEKKSSTPASRVESKPNKPPGKSGMDAALDDLIDTLGEPEETNKDEPQYTGPIVLDPMDSTYIEALGIREGTIPPEYRKFLANKEGITGPPPDSSKPMGPDDAIDALSSDFTCSSPTGKQTEKEKSTGDVFKAQSAGVTRSAIPPQEKKRKVEEDVMSDQALQALSDSLGTRQPDPEIHLSQAEQVKEAKAKEERQEKCGEDDDTVPSQFRLKPAMDKDGKPLLPEPEEKSKCLSEAELVGQLSEDFGRSAYQDKPSLPAEKIEKSKDTSPAPVAEAVPRASMCSIQSVPPKPASLGMVPDDAVETLAGSLGEREVNPEDEKPVVDKLKEKSKEEDREKLGEKEETIPPDYRLEEVKDKDGKPLLPKELKEQLPPLSDDFLLDALSQDFSSPENIPSLEFEDAKLSAAISEVVSKTPAPNTNAAAPPPDTEHRDKDLNDALDELSDSLGERQPDPDENKPVDDKVKEKVKAEHSEKLGEREDTIPPDYRHLLDDDGQGKPEKPPTKKSKKPDHDQDPIDALSQDLDSCPSTTENSQHTGKEKSKKMGSNSKAPKNGVKTKDSSKKSEEASNPKADKNES</sequence>
<evidence type="ECO:0000313" key="13">
    <source>
        <dbReference type="Ensembl" id="ENSCGRP00001002440.1"/>
    </source>
</evidence>